<organism evidence="3 4">
    <name type="scientific">Phakopsora pachyrhizi</name>
    <name type="common">Asian soybean rust disease fungus</name>
    <dbReference type="NCBI Taxonomy" id="170000"/>
    <lineage>
        <taxon>Eukaryota</taxon>
        <taxon>Fungi</taxon>
        <taxon>Dikarya</taxon>
        <taxon>Basidiomycota</taxon>
        <taxon>Pucciniomycotina</taxon>
        <taxon>Pucciniomycetes</taxon>
        <taxon>Pucciniales</taxon>
        <taxon>Phakopsoraceae</taxon>
        <taxon>Phakopsora</taxon>
    </lineage>
</organism>
<evidence type="ECO:0000256" key="2">
    <source>
        <dbReference type="SAM" id="SignalP"/>
    </source>
</evidence>
<gene>
    <name evidence="3" type="ORF">PPACK8108_LOCUS26376</name>
</gene>
<evidence type="ECO:0000313" key="3">
    <source>
        <dbReference type="EMBL" id="CAH7690906.1"/>
    </source>
</evidence>
<accession>A0AAV0BTZ3</accession>
<keyword evidence="2" id="KW-0732">Signal</keyword>
<proteinExistence type="predicted"/>
<evidence type="ECO:0000313" key="4">
    <source>
        <dbReference type="Proteomes" id="UP001153365"/>
    </source>
</evidence>
<dbReference type="AlphaFoldDB" id="A0AAV0BTZ3"/>
<evidence type="ECO:0000256" key="1">
    <source>
        <dbReference type="SAM" id="MobiDB-lite"/>
    </source>
</evidence>
<reference evidence="3" key="1">
    <citation type="submission" date="2022-06" db="EMBL/GenBank/DDBJ databases">
        <authorList>
            <consortium name="SYNGENTA / RWTH Aachen University"/>
        </authorList>
    </citation>
    <scope>NUCLEOTIDE SEQUENCE</scope>
</reference>
<comment type="caution">
    <text evidence="3">The sequence shown here is derived from an EMBL/GenBank/DDBJ whole genome shotgun (WGS) entry which is preliminary data.</text>
</comment>
<keyword evidence="4" id="KW-1185">Reference proteome</keyword>
<feature type="signal peptide" evidence="2">
    <location>
        <begin position="1"/>
        <end position="20"/>
    </location>
</feature>
<feature type="region of interest" description="Disordered" evidence="1">
    <location>
        <begin position="372"/>
        <end position="391"/>
    </location>
</feature>
<dbReference type="EMBL" id="CALTRL010006431">
    <property type="protein sequence ID" value="CAH7690906.1"/>
    <property type="molecule type" value="Genomic_DNA"/>
</dbReference>
<name>A0AAV0BTZ3_PHAPC</name>
<sequence>MERMILILVFCCLLLDSCWSSFWQSSELATSKELHEFSHNFESPRDILAPNRHSSEKNIFTSPDSELLIEQELLCNKADLLVGKKNANELPTCSSRSFKHNRPIKDGENNYRNNLFSLNSDNTQVLNEGNQLLSSGSNILQTNPEIFQSYQHPLEQGFTNHHKEDSNGWLQNQLQRQSVSFLSSEVLLGEPSKKSFQSAFSEKNEEAASNDFNKQLSHLEYLDRLNPEQQRDNKDCSLNDSINKYFNFSPMETYPINTYYMPNSQLENNRNYIPEREEPSLKFDEIGDDNLWINELLGSETMTEFYQDVSQLKPINSPKEKFDSVSIFYKPRNEKLPSSINVQQNKEKTPYGLAEMKGNSLEVLNSNRSLKHPTASLNKTKKRIRDGSEKNVKKKEVKESVDIISKENVELLIKTLKTLIQQEDLVLSCEFFDGKINKIKKINNDLYKFFDPYYQIIQRHIKRKNLEAFCVSIDNTAEFFSVQNFKGIKFEPVKESTDRIFEQIVQIEISYISLNSLISKIYDSSKISIQLQGKRKTPNNLKNESDLFLLQTVDKISKYYYNHYYNSRYLKITVLGIIKCWIRHRFPKLFQSIISHPMKRLFWNFIRDVVFFIMKSS</sequence>
<feature type="chain" id="PRO_5043717874" evidence="2">
    <location>
        <begin position="21"/>
        <end position="617"/>
    </location>
</feature>
<dbReference type="Proteomes" id="UP001153365">
    <property type="component" value="Unassembled WGS sequence"/>
</dbReference>
<protein>
    <submittedName>
        <fullName evidence="3">Uncharacterized protein</fullName>
    </submittedName>
</protein>